<comment type="caution">
    <text evidence="2">The sequence shown here is derived from an EMBL/GenBank/DDBJ whole genome shotgun (WGS) entry which is preliminary data.</text>
</comment>
<keyword evidence="3" id="KW-1185">Reference proteome</keyword>
<gene>
    <name evidence="2" type="ORF">PM085_09400</name>
</gene>
<feature type="compositionally biased region" description="Basic and acidic residues" evidence="1">
    <location>
        <begin position="19"/>
        <end position="47"/>
    </location>
</feature>
<dbReference type="Proteomes" id="UP001210528">
    <property type="component" value="Unassembled WGS sequence"/>
</dbReference>
<feature type="region of interest" description="Disordered" evidence="1">
    <location>
        <begin position="1"/>
        <end position="98"/>
    </location>
</feature>
<dbReference type="RefSeq" id="WP_271941249.1">
    <property type="nucleotide sequence ID" value="NZ_JAQLTY010000001.1"/>
</dbReference>
<sequence>MAVALLGVEAGTDAGAASDGDRVTVDRGTETRGAADRERDVPVRDAGEQADAGETADAGANSEADGPDADGFEFGDDLADPHAGDTGGDADGRRDGRD</sequence>
<organism evidence="2 3">
    <name type="scientific">Halorubrum ezzemoulense</name>
    <name type="common">Halorubrum chaoviator</name>
    <dbReference type="NCBI Taxonomy" id="337243"/>
    <lineage>
        <taxon>Archaea</taxon>
        <taxon>Methanobacteriati</taxon>
        <taxon>Methanobacteriota</taxon>
        <taxon>Stenosarchaea group</taxon>
        <taxon>Halobacteria</taxon>
        <taxon>Halobacteriales</taxon>
        <taxon>Haloferacaceae</taxon>
        <taxon>Halorubrum</taxon>
    </lineage>
</organism>
<evidence type="ECO:0000256" key="1">
    <source>
        <dbReference type="SAM" id="MobiDB-lite"/>
    </source>
</evidence>
<reference evidence="2 3" key="1">
    <citation type="submission" date="2023-01" db="EMBL/GenBank/DDBJ databases">
        <title>Halorubrum ezzemoulense from Santa Pola, Spain.</title>
        <authorList>
            <person name="Feng Y."/>
            <person name="Louyakis A.S."/>
            <person name="Gogarten J.P."/>
        </authorList>
    </citation>
    <scope>NUCLEOTIDE SEQUENCE [LARGE SCALE GENOMIC DNA]</scope>
    <source>
        <strain evidence="2 3">AMM015</strain>
    </source>
</reference>
<evidence type="ECO:0000313" key="2">
    <source>
        <dbReference type="EMBL" id="MDB2292503.1"/>
    </source>
</evidence>
<evidence type="ECO:0000313" key="3">
    <source>
        <dbReference type="Proteomes" id="UP001210528"/>
    </source>
</evidence>
<protein>
    <submittedName>
        <fullName evidence="2">Uncharacterized protein</fullName>
    </submittedName>
</protein>
<accession>A0ABT4Z418</accession>
<name>A0ABT4Z418_HALEZ</name>
<dbReference type="EMBL" id="JAQLUK010000006">
    <property type="protein sequence ID" value="MDB2292503.1"/>
    <property type="molecule type" value="Genomic_DNA"/>
</dbReference>
<feature type="compositionally biased region" description="Acidic residues" evidence="1">
    <location>
        <begin position="65"/>
        <end position="78"/>
    </location>
</feature>
<proteinExistence type="predicted"/>